<dbReference type="InterPro" id="IPR004242">
    <property type="entry name" value="Transposase_21"/>
</dbReference>
<gene>
    <name evidence="1" type="ORF">D9619_001292</name>
</gene>
<reference evidence="1 2" key="1">
    <citation type="journal article" date="2020" name="ISME J.">
        <title>Uncovering the hidden diversity of litter-decomposition mechanisms in mushroom-forming fungi.</title>
        <authorList>
            <person name="Floudas D."/>
            <person name="Bentzer J."/>
            <person name="Ahren D."/>
            <person name="Johansson T."/>
            <person name="Persson P."/>
            <person name="Tunlid A."/>
        </authorList>
    </citation>
    <scope>NUCLEOTIDE SEQUENCE [LARGE SCALE GENOMIC DNA]</scope>
    <source>
        <strain evidence="1 2">CBS 101986</strain>
    </source>
</reference>
<dbReference type="EMBL" id="JAACJJ010000028">
    <property type="protein sequence ID" value="KAF5321451.1"/>
    <property type="molecule type" value="Genomic_DNA"/>
</dbReference>
<dbReference type="Pfam" id="PF02992">
    <property type="entry name" value="Transposase_21"/>
    <property type="match status" value="1"/>
</dbReference>
<evidence type="ECO:0000313" key="2">
    <source>
        <dbReference type="Proteomes" id="UP000567179"/>
    </source>
</evidence>
<comment type="caution">
    <text evidence="1">The sequence shown here is derived from an EMBL/GenBank/DDBJ whole genome shotgun (WGS) entry which is preliminary data.</text>
</comment>
<evidence type="ECO:0008006" key="3">
    <source>
        <dbReference type="Google" id="ProtNLM"/>
    </source>
</evidence>
<dbReference type="OrthoDB" id="6613063at2759"/>
<sequence length="703" mass="78961">MYRATYEHNPNEISDIFDGTHYRSLRDKRAEASGEELPHSYFSDNRDIALGLSTDGFAPFKRRKATAWPLILFNYNLPPETRFHTENILSLGVIPGPNKPHDTDSFLWAFLVELIALAKGVSAYDVRSEEVFALHAYLIVVFGDIPAISMLMHMKGHNGFSPCRMCKITGLAAPSGRTLYVPHHRGKHPAVLSDKTAIRIYDGANLPLRTHNEFMTQAREVDTAPTKAKANELALRYGIKSTPGLSCLGSLSFPTSFPYDFMHLIWENTIKNLILHWTGEFKDLDEGKESYELESSVWDAIGEATAKSGSTIPSKFGSRVPNISKDKSIVSAEMWSFWTLYLGPVLLHRRFTKIKYFTHFINLVRVLHLCLKFTITTDDVDEIRTGFIGWVKDYEVIYYQHDPSRVSACPVTIHALLHIADHIVTMGPVWAYWAYVMERYCGLLKPALSSRRFVFAAIDRFIVDHAQLMQIALIYNLAEELSLEQPCKPVAGTFSNDAYPDIILLPPSSTPLPEVNTGICAALATMSGLTIAAVRHYVKDATVQRWGKVRRVDSEEGDTMRASSFVRSIDDTRDATFVRYEMYVDLNARQKNAPENLVLKAFYGQLEDILVVRVPNPDLGKLLQFEGPSHQIAVLGSIRTCVHPKSDPLAPLKTAFNVKFYSGLGALDYIGISSVKSLVGRIKYKNGWAIIDRTGELVLSDIM</sequence>
<name>A0A8H5BEI9_9AGAR</name>
<keyword evidence="2" id="KW-1185">Reference proteome</keyword>
<dbReference type="PANTHER" id="PTHR46579:SF1">
    <property type="entry name" value="F5_8 TYPE C DOMAIN-CONTAINING PROTEIN"/>
    <property type="match status" value="1"/>
</dbReference>
<accession>A0A8H5BEI9</accession>
<evidence type="ECO:0000313" key="1">
    <source>
        <dbReference type="EMBL" id="KAF5321451.1"/>
    </source>
</evidence>
<proteinExistence type="predicted"/>
<dbReference type="PANTHER" id="PTHR46579">
    <property type="entry name" value="F5/8 TYPE C DOMAIN-CONTAINING PROTEIN-RELATED"/>
    <property type="match status" value="1"/>
</dbReference>
<dbReference type="AlphaFoldDB" id="A0A8H5BEI9"/>
<protein>
    <recommendedName>
        <fullName evidence="3">Transposase family Tnp2 protein</fullName>
    </recommendedName>
</protein>
<organism evidence="1 2">
    <name type="scientific">Psilocybe cf. subviscida</name>
    <dbReference type="NCBI Taxonomy" id="2480587"/>
    <lineage>
        <taxon>Eukaryota</taxon>
        <taxon>Fungi</taxon>
        <taxon>Dikarya</taxon>
        <taxon>Basidiomycota</taxon>
        <taxon>Agaricomycotina</taxon>
        <taxon>Agaricomycetes</taxon>
        <taxon>Agaricomycetidae</taxon>
        <taxon>Agaricales</taxon>
        <taxon>Agaricineae</taxon>
        <taxon>Strophariaceae</taxon>
        <taxon>Psilocybe</taxon>
    </lineage>
</organism>
<dbReference type="Proteomes" id="UP000567179">
    <property type="component" value="Unassembled WGS sequence"/>
</dbReference>